<dbReference type="RefSeq" id="WP_307324853.1">
    <property type="nucleotide sequence ID" value="NZ_JAUSUG010000006.1"/>
</dbReference>
<feature type="compositionally biased region" description="Basic and acidic residues" evidence="1">
    <location>
        <begin position="95"/>
        <end position="114"/>
    </location>
</feature>
<dbReference type="Proteomes" id="UP001230005">
    <property type="component" value="Unassembled WGS sequence"/>
</dbReference>
<reference evidence="3 4" key="1">
    <citation type="submission" date="2023-07" db="EMBL/GenBank/DDBJ databases">
        <title>Genomic Encyclopedia of Type Strains, Phase IV (KMG-IV): sequencing the most valuable type-strain genomes for metagenomic binning, comparative biology and taxonomic classification.</title>
        <authorList>
            <person name="Goeker M."/>
        </authorList>
    </citation>
    <scope>NUCLEOTIDE SEQUENCE [LARGE SCALE GENOMIC DNA]</scope>
    <source>
        <strain evidence="3 4">DSM 9768</strain>
    </source>
</reference>
<keyword evidence="4" id="KW-1185">Reference proteome</keyword>
<accession>A0ABT9ZTR9</accession>
<comment type="caution">
    <text evidence="3">The sequence shown here is derived from an EMBL/GenBank/DDBJ whole genome shotgun (WGS) entry which is preliminary data.</text>
</comment>
<dbReference type="PROSITE" id="PS51257">
    <property type="entry name" value="PROKAR_LIPOPROTEIN"/>
    <property type="match status" value="1"/>
</dbReference>
<name>A0ABT9ZTR9_9BACI</name>
<evidence type="ECO:0000259" key="2">
    <source>
        <dbReference type="Pfam" id="PF14343"/>
    </source>
</evidence>
<dbReference type="Pfam" id="PF14343">
    <property type="entry name" value="PrcB_C"/>
    <property type="match status" value="1"/>
</dbReference>
<feature type="domain" description="PrcB C-terminal" evidence="2">
    <location>
        <begin position="168"/>
        <end position="223"/>
    </location>
</feature>
<gene>
    <name evidence="3" type="ORF">J2S74_002020</name>
</gene>
<protein>
    <recommendedName>
        <fullName evidence="2">PrcB C-terminal domain-containing protein</fullName>
    </recommendedName>
</protein>
<dbReference type="EMBL" id="JAUSUG010000006">
    <property type="protein sequence ID" value="MDQ0254641.1"/>
    <property type="molecule type" value="Genomic_DNA"/>
</dbReference>
<proteinExistence type="predicted"/>
<feature type="compositionally biased region" description="Basic and acidic residues" evidence="1">
    <location>
        <begin position="68"/>
        <end position="86"/>
    </location>
</feature>
<evidence type="ECO:0000313" key="4">
    <source>
        <dbReference type="Proteomes" id="UP001230005"/>
    </source>
</evidence>
<feature type="region of interest" description="Disordered" evidence="1">
    <location>
        <begin position="68"/>
        <end position="128"/>
    </location>
</feature>
<evidence type="ECO:0000256" key="1">
    <source>
        <dbReference type="SAM" id="MobiDB-lite"/>
    </source>
</evidence>
<organism evidence="3 4">
    <name type="scientific">Evansella vedderi</name>
    <dbReference type="NCBI Taxonomy" id="38282"/>
    <lineage>
        <taxon>Bacteria</taxon>
        <taxon>Bacillati</taxon>
        <taxon>Bacillota</taxon>
        <taxon>Bacilli</taxon>
        <taxon>Bacillales</taxon>
        <taxon>Bacillaceae</taxon>
        <taxon>Evansella</taxon>
    </lineage>
</organism>
<dbReference type="InterPro" id="IPR025748">
    <property type="entry name" value="PrcB_C_dom"/>
</dbReference>
<feature type="compositionally biased region" description="Acidic residues" evidence="1">
    <location>
        <begin position="115"/>
        <end position="124"/>
    </location>
</feature>
<evidence type="ECO:0000313" key="3">
    <source>
        <dbReference type="EMBL" id="MDQ0254641.1"/>
    </source>
</evidence>
<sequence length="249" mass="28030">MSLGKKIIGTLVLMLIVTGCGTGGKMESNETEVDNSMLVKLLSEELKGDTKLKGDLNIDFLLKVQSHVEEESNRETNESEDKKKEEETDTSNNEVEVREAEIKEQKEDNEGKEEKEEEEGEDEEMRGKVDFRYVAGNELPDNVYEYYSSIQNKDIRDWRIFNNGQEDFIVISGGLKNTGGHSIEVLEVNNEEGITFIKVKEKSPGAGDIVTQAFMNPTVIIAVDKDRVTNVIEVVDEFGNPFQQHGESM</sequence>